<name>A0A842FS88_9LIST</name>
<sequence>MYYWDDDDLVKQKLAAEFEKYTMSQKEVAEFLSIHASAMNNLIIEKRLIPLYTYNATSSRKMNIFFKQDVVRYKETLDIIRANRKK</sequence>
<dbReference type="EMBL" id="JAARZT010000043">
    <property type="protein sequence ID" value="MBC2294721.1"/>
    <property type="molecule type" value="Genomic_DNA"/>
</dbReference>
<comment type="caution">
    <text evidence="1">The sequence shown here is derived from an EMBL/GenBank/DDBJ whole genome shotgun (WGS) entry which is preliminary data.</text>
</comment>
<protein>
    <submittedName>
        <fullName evidence="1">DNA-binding protein</fullName>
    </submittedName>
</protein>
<dbReference type="AlphaFoldDB" id="A0A842FS88"/>
<dbReference type="GO" id="GO:0003677">
    <property type="term" value="F:DNA binding"/>
    <property type="evidence" value="ECO:0007669"/>
    <property type="project" value="UniProtKB-KW"/>
</dbReference>
<proteinExistence type="predicted"/>
<evidence type="ECO:0000313" key="2">
    <source>
        <dbReference type="Proteomes" id="UP000543005"/>
    </source>
</evidence>
<dbReference type="Proteomes" id="UP000543005">
    <property type="component" value="Unassembled WGS sequence"/>
</dbReference>
<organism evidence="1 2">
    <name type="scientific">Listeria booriae</name>
    <dbReference type="NCBI Taxonomy" id="1552123"/>
    <lineage>
        <taxon>Bacteria</taxon>
        <taxon>Bacillati</taxon>
        <taxon>Bacillota</taxon>
        <taxon>Bacilli</taxon>
        <taxon>Bacillales</taxon>
        <taxon>Listeriaceae</taxon>
        <taxon>Listeria</taxon>
    </lineage>
</organism>
<keyword evidence="1" id="KW-0238">DNA-binding</keyword>
<evidence type="ECO:0000313" key="1">
    <source>
        <dbReference type="EMBL" id="MBC2294721.1"/>
    </source>
</evidence>
<gene>
    <name evidence="1" type="ORF">HCC36_15975</name>
</gene>
<reference evidence="1 2" key="1">
    <citation type="submission" date="2020-03" db="EMBL/GenBank/DDBJ databases">
        <title>Soil Listeria distribution.</title>
        <authorList>
            <person name="Liao J."/>
            <person name="Wiedmann M."/>
        </authorList>
    </citation>
    <scope>NUCLEOTIDE SEQUENCE [LARGE SCALE GENOMIC DNA]</scope>
    <source>
        <strain evidence="1 2">FSL L7-0051</strain>
    </source>
</reference>
<accession>A0A842FS88</accession>
<dbReference type="RefSeq" id="WP_185630050.1">
    <property type="nucleotide sequence ID" value="NZ_JAARZT010000043.1"/>
</dbReference>